<dbReference type="InterPro" id="IPR045340">
    <property type="entry name" value="DUF6533"/>
</dbReference>
<feature type="domain" description="DUF6533" evidence="2">
    <location>
        <begin position="16"/>
        <end position="61"/>
    </location>
</feature>
<dbReference type="Proteomes" id="UP000053477">
    <property type="component" value="Unassembled WGS sequence"/>
</dbReference>
<dbReference type="AlphaFoldDB" id="A0A0H2R0U8"/>
<keyword evidence="1" id="KW-0812">Transmembrane</keyword>
<evidence type="ECO:0000313" key="3">
    <source>
        <dbReference type="EMBL" id="KLO05339.1"/>
    </source>
</evidence>
<feature type="transmembrane region" description="Helical" evidence="1">
    <location>
        <begin position="204"/>
        <end position="229"/>
    </location>
</feature>
<keyword evidence="1" id="KW-0472">Membrane</keyword>
<feature type="transmembrane region" description="Helical" evidence="1">
    <location>
        <begin position="90"/>
        <end position="110"/>
    </location>
</feature>
<accession>A0A0H2R0U8</accession>
<dbReference type="EMBL" id="KQ086323">
    <property type="protein sequence ID" value="KLO05339.1"/>
    <property type="molecule type" value="Genomic_DNA"/>
</dbReference>
<evidence type="ECO:0000259" key="2">
    <source>
        <dbReference type="Pfam" id="PF20151"/>
    </source>
</evidence>
<keyword evidence="1" id="KW-1133">Transmembrane helix</keyword>
<proteinExistence type="predicted"/>
<name>A0A0H2R0U8_9AGAM</name>
<feature type="transmembrane region" description="Helical" evidence="1">
    <location>
        <begin position="117"/>
        <end position="139"/>
    </location>
</feature>
<protein>
    <recommendedName>
        <fullName evidence="2">DUF6533 domain-containing protein</fullName>
    </recommendedName>
</protein>
<gene>
    <name evidence="3" type="ORF">SCHPADRAFT_730522</name>
</gene>
<reference evidence="3 4" key="1">
    <citation type="submission" date="2015-04" db="EMBL/GenBank/DDBJ databases">
        <title>Complete genome sequence of Schizopora paradoxa KUC8140, a cosmopolitan wood degrader in East Asia.</title>
        <authorList>
            <consortium name="DOE Joint Genome Institute"/>
            <person name="Min B."/>
            <person name="Park H."/>
            <person name="Jang Y."/>
            <person name="Kim J.-J."/>
            <person name="Kim K.H."/>
            <person name="Pangilinan J."/>
            <person name="Lipzen A."/>
            <person name="Riley R."/>
            <person name="Grigoriev I.V."/>
            <person name="Spatafora J.W."/>
            <person name="Choi I.-G."/>
        </authorList>
    </citation>
    <scope>NUCLEOTIDE SEQUENCE [LARGE SCALE GENOMIC DNA]</scope>
    <source>
        <strain evidence="3 4">KUC8140</strain>
    </source>
</reference>
<feature type="transmembrane region" description="Helical" evidence="1">
    <location>
        <begin position="163"/>
        <end position="183"/>
    </location>
</feature>
<evidence type="ECO:0000313" key="4">
    <source>
        <dbReference type="Proteomes" id="UP000053477"/>
    </source>
</evidence>
<evidence type="ECO:0000256" key="1">
    <source>
        <dbReference type="SAM" id="Phobius"/>
    </source>
</evidence>
<feature type="transmembrane region" description="Helical" evidence="1">
    <location>
        <begin position="51"/>
        <end position="70"/>
    </location>
</feature>
<feature type="transmembrane region" description="Helical" evidence="1">
    <location>
        <begin position="13"/>
        <end position="30"/>
    </location>
</feature>
<sequence>MNVFIQAGEQLQILRYTIAASVALVCYEYLIKLDSEVRYLWRRRLTFAGGLLFLCRYFPFLTVMRLYVYVTTTRVNNSNCMTGLRTSTCIVYIEFLLAVMVLFTRAYAVWGGTRRILSILALVYAGGIVGTAYSVFLYIKGVSFLALRIGRTGCLFNRANESLWIALVILIFCESLALALLLAKSVLHARTMKSVLTQASSRRNILLIMAQDGIGYFACTLAITTANLIVLKRVTPVLRDFLFVVQGALQGILCSRLLIHIHVVNEFPDGSILSAGVTQQANSSHTVVIEMNPVKHANNTSKWKSGSKKSLSAALYSESEIGFENVG</sequence>
<dbReference type="OrthoDB" id="2958007at2759"/>
<keyword evidence="4" id="KW-1185">Reference proteome</keyword>
<dbReference type="InParanoid" id="A0A0H2R0U8"/>
<organism evidence="3 4">
    <name type="scientific">Schizopora paradoxa</name>
    <dbReference type="NCBI Taxonomy" id="27342"/>
    <lineage>
        <taxon>Eukaryota</taxon>
        <taxon>Fungi</taxon>
        <taxon>Dikarya</taxon>
        <taxon>Basidiomycota</taxon>
        <taxon>Agaricomycotina</taxon>
        <taxon>Agaricomycetes</taxon>
        <taxon>Hymenochaetales</taxon>
        <taxon>Schizoporaceae</taxon>
        <taxon>Schizopora</taxon>
    </lineage>
</organism>
<dbReference type="Pfam" id="PF20151">
    <property type="entry name" value="DUF6533"/>
    <property type="match status" value="1"/>
</dbReference>